<dbReference type="OrthoDB" id="2436196at2"/>
<dbReference type="Proteomes" id="UP000239772">
    <property type="component" value="Unassembled WGS sequence"/>
</dbReference>
<keyword evidence="3" id="KW-1185">Reference proteome</keyword>
<dbReference type="EMBL" id="PVZS01000009">
    <property type="protein sequence ID" value="PSC05254.1"/>
    <property type="molecule type" value="Genomic_DNA"/>
</dbReference>
<evidence type="ECO:0000313" key="2">
    <source>
        <dbReference type="EMBL" id="PSC05254.1"/>
    </source>
</evidence>
<dbReference type="InterPro" id="IPR052777">
    <property type="entry name" value="Acetyltransferase_Enz"/>
</dbReference>
<dbReference type="CDD" id="cd04301">
    <property type="entry name" value="NAT_SF"/>
    <property type="match status" value="1"/>
</dbReference>
<dbReference type="InterPro" id="IPR000182">
    <property type="entry name" value="GNAT_dom"/>
</dbReference>
<name>A0A2T1HUD1_9HYPH</name>
<evidence type="ECO:0000313" key="3">
    <source>
        <dbReference type="Proteomes" id="UP000239772"/>
    </source>
</evidence>
<reference evidence="3" key="1">
    <citation type="submission" date="2018-03" db="EMBL/GenBank/DDBJ databases">
        <authorList>
            <person name="Sun L."/>
            <person name="Liu H."/>
            <person name="Chen W."/>
            <person name="Huang K."/>
            <person name="Liu W."/>
            <person name="Gao X."/>
        </authorList>
    </citation>
    <scope>NUCLEOTIDE SEQUENCE [LARGE SCALE GENOMIC DNA]</scope>
    <source>
        <strain evidence="3">SH9</strain>
    </source>
</reference>
<dbReference type="GO" id="GO:0016747">
    <property type="term" value="F:acyltransferase activity, transferring groups other than amino-acyl groups"/>
    <property type="evidence" value="ECO:0007669"/>
    <property type="project" value="InterPro"/>
</dbReference>
<protein>
    <submittedName>
        <fullName evidence="2">GNAT family N-acetyltransferase</fullName>
    </submittedName>
</protein>
<evidence type="ECO:0000259" key="1">
    <source>
        <dbReference type="PROSITE" id="PS51186"/>
    </source>
</evidence>
<dbReference type="Gene3D" id="3.40.630.30">
    <property type="match status" value="1"/>
</dbReference>
<gene>
    <name evidence="2" type="ORF">SLNSH_10095</name>
</gene>
<comment type="caution">
    <text evidence="2">The sequence shown here is derived from an EMBL/GenBank/DDBJ whole genome shotgun (WGS) entry which is preliminary data.</text>
</comment>
<feature type="domain" description="N-acetyltransferase" evidence="1">
    <location>
        <begin position="7"/>
        <end position="162"/>
    </location>
</feature>
<dbReference type="SUPFAM" id="SSF55729">
    <property type="entry name" value="Acyl-CoA N-acyltransferases (Nat)"/>
    <property type="match status" value="1"/>
</dbReference>
<sequence>MHAPVPIQIAQAAAPDDVADVADLFRAYAASLDVDLCFQDFGAELAGLPGKYAPPRGALLLARSSGGEPLGCVAVRPLPEDGCCEMKRLYVSSAARGLGLGERLVGAALAAAERIGYREVRLDTLPSMTQAAALYRKLGFEPMPSYYETPVAGTLFMRRSLGGDVP</sequence>
<proteinExistence type="predicted"/>
<keyword evidence="2" id="KW-0808">Transferase</keyword>
<dbReference type="Pfam" id="PF00583">
    <property type="entry name" value="Acetyltransf_1"/>
    <property type="match status" value="1"/>
</dbReference>
<dbReference type="RefSeq" id="WP_106336823.1">
    <property type="nucleotide sequence ID" value="NZ_PVZS01000009.1"/>
</dbReference>
<organism evidence="2 3">
    <name type="scientific">Alsobacter soli</name>
    <dbReference type="NCBI Taxonomy" id="2109933"/>
    <lineage>
        <taxon>Bacteria</taxon>
        <taxon>Pseudomonadati</taxon>
        <taxon>Pseudomonadota</taxon>
        <taxon>Alphaproteobacteria</taxon>
        <taxon>Hyphomicrobiales</taxon>
        <taxon>Alsobacteraceae</taxon>
        <taxon>Alsobacter</taxon>
    </lineage>
</organism>
<dbReference type="PROSITE" id="PS51186">
    <property type="entry name" value="GNAT"/>
    <property type="match status" value="1"/>
</dbReference>
<dbReference type="InterPro" id="IPR016181">
    <property type="entry name" value="Acyl_CoA_acyltransferase"/>
</dbReference>
<dbReference type="PANTHER" id="PTHR43305:SF1">
    <property type="entry name" value="FAMILY N-ACETYLTRANSFERASE, PUTATIVE (AFU_ORTHOLOGUE AFUA_2G01380)-RELATED"/>
    <property type="match status" value="1"/>
</dbReference>
<dbReference type="AlphaFoldDB" id="A0A2T1HUD1"/>
<dbReference type="PANTHER" id="PTHR43305">
    <property type="entry name" value="FAMILY N-ACETYLTRANSFERASE, PUTATIVE (AFU_ORTHOLOGUE AFUA_2G01380)-RELATED"/>
    <property type="match status" value="1"/>
</dbReference>
<accession>A0A2T1HUD1</accession>